<keyword evidence="2" id="KW-1185">Reference proteome</keyword>
<name>A0A5N0TG87_9GAMM</name>
<dbReference type="EMBL" id="VYXP01000002">
    <property type="protein sequence ID" value="KAA9133488.1"/>
    <property type="molecule type" value="Genomic_DNA"/>
</dbReference>
<organism evidence="1 2">
    <name type="scientific">Marinihelvus fidelis</name>
    <dbReference type="NCBI Taxonomy" id="2613842"/>
    <lineage>
        <taxon>Bacteria</taxon>
        <taxon>Pseudomonadati</taxon>
        <taxon>Pseudomonadota</taxon>
        <taxon>Gammaproteobacteria</taxon>
        <taxon>Chromatiales</taxon>
        <taxon>Wenzhouxiangellaceae</taxon>
        <taxon>Marinihelvus</taxon>
    </lineage>
</organism>
<reference evidence="1 2" key="1">
    <citation type="submission" date="2019-09" db="EMBL/GenBank/DDBJ databases">
        <title>Wenzhouxiangella sp. Genome sequencing and assembly.</title>
        <authorList>
            <person name="Zhang R."/>
        </authorList>
    </citation>
    <scope>NUCLEOTIDE SEQUENCE [LARGE SCALE GENOMIC DNA]</scope>
    <source>
        <strain evidence="1 2">W260</strain>
    </source>
</reference>
<gene>
    <name evidence="1" type="ORF">F3N42_03815</name>
</gene>
<sequence length="67" mass="7486">MSRHRWSGRSIIGKGASLKSIHKCTRCGWERWIHAPMKGIEYTQYRRGEATLGGSGVDPQEPECAGN</sequence>
<proteinExistence type="predicted"/>
<accession>A0A5N0TG87</accession>
<comment type="caution">
    <text evidence="1">The sequence shown here is derived from an EMBL/GenBank/DDBJ whole genome shotgun (WGS) entry which is preliminary data.</text>
</comment>
<evidence type="ECO:0000313" key="2">
    <source>
        <dbReference type="Proteomes" id="UP000325372"/>
    </source>
</evidence>
<dbReference type="AlphaFoldDB" id="A0A5N0TG87"/>
<dbReference type="RefSeq" id="WP_150863049.1">
    <property type="nucleotide sequence ID" value="NZ_VYXP01000002.1"/>
</dbReference>
<dbReference type="Proteomes" id="UP000325372">
    <property type="component" value="Unassembled WGS sequence"/>
</dbReference>
<protein>
    <submittedName>
        <fullName evidence="1">Uncharacterized protein</fullName>
    </submittedName>
</protein>
<evidence type="ECO:0000313" key="1">
    <source>
        <dbReference type="EMBL" id="KAA9133488.1"/>
    </source>
</evidence>